<dbReference type="Proteomes" id="UP000246464">
    <property type="component" value="Chromosome 11"/>
</dbReference>
<evidence type="ECO:0000313" key="2">
    <source>
        <dbReference type="Proteomes" id="UP000246464"/>
    </source>
</evidence>
<keyword evidence="2" id="KW-1185">Reference proteome</keyword>
<gene>
    <name evidence="1" type="ORF">SMAX5B_014869</name>
</gene>
<organism evidence="1 2">
    <name type="scientific">Scophthalmus maximus</name>
    <name type="common">Turbot</name>
    <name type="synonym">Psetta maxima</name>
    <dbReference type="NCBI Taxonomy" id="52904"/>
    <lineage>
        <taxon>Eukaryota</taxon>
        <taxon>Metazoa</taxon>
        <taxon>Chordata</taxon>
        <taxon>Craniata</taxon>
        <taxon>Vertebrata</taxon>
        <taxon>Euteleostomi</taxon>
        <taxon>Actinopterygii</taxon>
        <taxon>Neopterygii</taxon>
        <taxon>Teleostei</taxon>
        <taxon>Neoteleostei</taxon>
        <taxon>Acanthomorphata</taxon>
        <taxon>Carangaria</taxon>
        <taxon>Pleuronectiformes</taxon>
        <taxon>Pleuronectoidei</taxon>
        <taxon>Scophthalmidae</taxon>
        <taxon>Scophthalmus</taxon>
    </lineage>
</organism>
<evidence type="ECO:0000313" key="1">
    <source>
        <dbReference type="EMBL" id="AWP10124.1"/>
    </source>
</evidence>
<protein>
    <submittedName>
        <fullName evidence="1">Uncharacterized protein</fullName>
    </submittedName>
</protein>
<proteinExistence type="predicted"/>
<sequence>MLNLERVGVRSHIECSCPSGLTVCFGSAGSRRLSLDSGASGFSRGTAERERYLVAPPESRRGQGVSTGDYIS</sequence>
<accession>A0A2U9C0L4</accession>
<dbReference type="EMBL" id="CP026253">
    <property type="protein sequence ID" value="AWP10124.1"/>
    <property type="molecule type" value="Genomic_DNA"/>
</dbReference>
<name>A0A2U9C0L4_SCOMX</name>
<reference evidence="1 2" key="1">
    <citation type="submission" date="2017-12" db="EMBL/GenBank/DDBJ databases">
        <title>Integrating genomic resources of turbot (Scophthalmus maximus) in depth evaluation of genetic and physical mapping variation across individuals.</title>
        <authorList>
            <person name="Martinez P."/>
        </authorList>
    </citation>
    <scope>NUCLEOTIDE SEQUENCE [LARGE SCALE GENOMIC DNA]</scope>
</reference>
<dbReference type="AlphaFoldDB" id="A0A2U9C0L4"/>